<dbReference type="AlphaFoldDB" id="A0A8J5VCV3"/>
<gene>
    <name evidence="2" type="ORF">G9C98_005102</name>
</gene>
<keyword evidence="3" id="KW-1185">Reference proteome</keyword>
<dbReference type="EMBL" id="JAAOIC020000002">
    <property type="protein sequence ID" value="KAG8042468.1"/>
    <property type="molecule type" value="Genomic_DNA"/>
</dbReference>
<feature type="compositionally biased region" description="Acidic residues" evidence="1">
    <location>
        <begin position="149"/>
        <end position="167"/>
    </location>
</feature>
<dbReference type="Proteomes" id="UP000729913">
    <property type="component" value="Unassembled WGS sequence"/>
</dbReference>
<proteinExistence type="predicted"/>
<reference evidence="2" key="2">
    <citation type="submission" date="2021-04" db="EMBL/GenBank/DDBJ databases">
        <title>Genome-wide patterns of bracovirus chromosomal integration into multiple host tissues during parasitism.</title>
        <authorList>
            <person name="Chebbi M.A.C."/>
        </authorList>
    </citation>
    <scope>NUCLEOTIDE SEQUENCE</scope>
    <source>
        <tissue evidence="2">Whole body</tissue>
    </source>
</reference>
<evidence type="ECO:0000256" key="1">
    <source>
        <dbReference type="SAM" id="MobiDB-lite"/>
    </source>
</evidence>
<organism evidence="2 3">
    <name type="scientific">Cotesia typhae</name>
    <dbReference type="NCBI Taxonomy" id="2053667"/>
    <lineage>
        <taxon>Eukaryota</taxon>
        <taxon>Metazoa</taxon>
        <taxon>Ecdysozoa</taxon>
        <taxon>Arthropoda</taxon>
        <taxon>Hexapoda</taxon>
        <taxon>Insecta</taxon>
        <taxon>Pterygota</taxon>
        <taxon>Neoptera</taxon>
        <taxon>Endopterygota</taxon>
        <taxon>Hymenoptera</taxon>
        <taxon>Apocrita</taxon>
        <taxon>Ichneumonoidea</taxon>
        <taxon>Braconidae</taxon>
        <taxon>Microgastrinae</taxon>
        <taxon>Cotesia</taxon>
    </lineage>
</organism>
<reference evidence="2" key="1">
    <citation type="submission" date="2020-03" db="EMBL/GenBank/DDBJ databases">
        <authorList>
            <person name="Chebbi M.A."/>
            <person name="Drezen J.M."/>
        </authorList>
    </citation>
    <scope>NUCLEOTIDE SEQUENCE</scope>
    <source>
        <tissue evidence="2">Whole body</tissue>
    </source>
</reference>
<protein>
    <submittedName>
        <fullName evidence="2">Uncharacterized protein</fullName>
    </submittedName>
</protein>
<accession>A0A8J5VCV3</accession>
<name>A0A8J5VCV3_9HYME</name>
<sequence length="184" mass="21925">MIYPHVNKHKYSQRRRRLLATRNGRSVTRKNYWSYAGNSVDTDDEYDDDDNDYQDYFDTTDTLTNRKKSFHGGKKRRRFNLDDNGLKNDDCDSNEEKCESVAHRRILIKKMNNKTKYVEPKTVFLTPENLNSQKFSFKRNSLRVKNDLQSDEERDYDNDYDQEDSLEYEGANYDDQLNGLAVED</sequence>
<comment type="caution">
    <text evidence="2">The sequence shown here is derived from an EMBL/GenBank/DDBJ whole genome shotgun (WGS) entry which is preliminary data.</text>
</comment>
<feature type="region of interest" description="Disordered" evidence="1">
    <location>
        <begin position="149"/>
        <end position="184"/>
    </location>
</feature>
<evidence type="ECO:0000313" key="2">
    <source>
        <dbReference type="EMBL" id="KAG8042468.1"/>
    </source>
</evidence>
<evidence type="ECO:0000313" key="3">
    <source>
        <dbReference type="Proteomes" id="UP000729913"/>
    </source>
</evidence>